<comment type="similarity">
    <text evidence="1">Belongs to the glycosyl hydrolase 25 family.</text>
</comment>
<dbReference type="EMBL" id="CAEZXI010000012">
    <property type="protein sequence ID" value="CAB4678780.1"/>
    <property type="molecule type" value="Genomic_DNA"/>
</dbReference>
<dbReference type="AlphaFoldDB" id="A0A6J6MWX4"/>
<organism evidence="2">
    <name type="scientific">freshwater metagenome</name>
    <dbReference type="NCBI Taxonomy" id="449393"/>
    <lineage>
        <taxon>unclassified sequences</taxon>
        <taxon>metagenomes</taxon>
        <taxon>ecological metagenomes</taxon>
    </lineage>
</organism>
<dbReference type="PANTHER" id="PTHR34135">
    <property type="entry name" value="LYSOZYME"/>
    <property type="match status" value="1"/>
</dbReference>
<dbReference type="Gene3D" id="3.20.20.80">
    <property type="entry name" value="Glycosidases"/>
    <property type="match status" value="1"/>
</dbReference>
<dbReference type="InterPro" id="IPR002053">
    <property type="entry name" value="Glyco_hydro_25"/>
</dbReference>
<dbReference type="CDD" id="cd00599">
    <property type="entry name" value="GH25_muramidase"/>
    <property type="match status" value="1"/>
</dbReference>
<name>A0A6J6MWX4_9ZZZZ</name>
<reference evidence="2" key="1">
    <citation type="submission" date="2020-05" db="EMBL/GenBank/DDBJ databases">
        <authorList>
            <person name="Chiriac C."/>
            <person name="Salcher M."/>
            <person name="Ghai R."/>
            <person name="Kavagutti S V."/>
        </authorList>
    </citation>
    <scope>NUCLEOTIDE SEQUENCE</scope>
</reference>
<dbReference type="GO" id="GO:0016998">
    <property type="term" value="P:cell wall macromolecule catabolic process"/>
    <property type="evidence" value="ECO:0007669"/>
    <property type="project" value="InterPro"/>
</dbReference>
<dbReference type="GO" id="GO:0016052">
    <property type="term" value="P:carbohydrate catabolic process"/>
    <property type="evidence" value="ECO:0007669"/>
    <property type="project" value="TreeGrafter"/>
</dbReference>
<evidence type="ECO:0000256" key="1">
    <source>
        <dbReference type="ARBA" id="ARBA00010646"/>
    </source>
</evidence>
<dbReference type="GO" id="GO:0003796">
    <property type="term" value="F:lysozyme activity"/>
    <property type="evidence" value="ECO:0007669"/>
    <property type="project" value="InterPro"/>
</dbReference>
<dbReference type="PANTHER" id="PTHR34135:SF2">
    <property type="entry name" value="LYSOZYME"/>
    <property type="match status" value="1"/>
</dbReference>
<dbReference type="InterPro" id="IPR017853">
    <property type="entry name" value="GH"/>
</dbReference>
<proteinExistence type="inferred from homology"/>
<protein>
    <submittedName>
        <fullName evidence="2">Unannotated protein</fullName>
    </submittedName>
</protein>
<sequence length="537" mass="58589">MISFKKLGILALSLVMMVGNLIQPANAATVSVTLNVSTTPKAGESIITFYGQVKPAARAAISINSFNGVTWNKTSLKTTSSSSGSWRITTVATAVKAEGQYQAIAVVGNKKNISKTANFKIDNSLTFADQNTLLAGYGPGGHIHGTDISRWQHPNDKPIDFQKKFKAGMRFVLIKGSDSQERADQLTMRWLVEDRNAAQAAGIYTGMYHFAYLPDSTDLAYIQRDARAQAQKVIWRLASLGGYNEMDLPVALDLEQNCVRRNTSGNCTKYLGRSLVTAWAETWLETVAEKTGRKPFLYSYASFLESAMVRSEKLRQYPLWLAQYGINPADPIAQPGLKTVGCFVHSWSTANCSSQWQIWQYSSCGIGPKYGVPSGRLDLNVFRGTPETFMSLVKGKWQPEPADLMPVNEPTAMNILSVASNTTNQPVEISVEVNRNIGSPVVTGTVVFRPTDKTIKIKSQSAVRAASGRWLIRLIGVPAGSIPGTVNFVDTTKTHAEIELPLTLNVVQGPVLPTPTPTPKPSISKKPVDSCANQIRI</sequence>
<dbReference type="Pfam" id="PF01183">
    <property type="entry name" value="Glyco_hydro_25"/>
    <property type="match status" value="1"/>
</dbReference>
<accession>A0A6J6MWX4</accession>
<dbReference type="SUPFAM" id="SSF51445">
    <property type="entry name" value="(Trans)glycosidases"/>
    <property type="match status" value="1"/>
</dbReference>
<gene>
    <name evidence="2" type="ORF">UFOPK2362_00231</name>
</gene>
<dbReference type="PROSITE" id="PS51904">
    <property type="entry name" value="GLYCOSYL_HYDROL_F25_2"/>
    <property type="match status" value="1"/>
</dbReference>
<dbReference type="GO" id="GO:0009253">
    <property type="term" value="P:peptidoglycan catabolic process"/>
    <property type="evidence" value="ECO:0007669"/>
    <property type="project" value="InterPro"/>
</dbReference>
<evidence type="ECO:0000313" key="2">
    <source>
        <dbReference type="EMBL" id="CAB4678780.1"/>
    </source>
</evidence>